<feature type="compositionally biased region" description="Basic and acidic residues" evidence="1">
    <location>
        <begin position="100"/>
        <end position="127"/>
    </location>
</feature>
<keyword evidence="3" id="KW-1185">Reference proteome</keyword>
<dbReference type="EMBL" id="JAFJYH010000147">
    <property type="protein sequence ID" value="KAG4417727.1"/>
    <property type="molecule type" value="Genomic_DNA"/>
</dbReference>
<evidence type="ECO:0000256" key="1">
    <source>
        <dbReference type="SAM" id="MobiDB-lite"/>
    </source>
</evidence>
<proteinExistence type="predicted"/>
<comment type="caution">
    <text evidence="2">The sequence shown here is derived from an EMBL/GenBank/DDBJ whole genome shotgun (WGS) entry which is preliminary data.</text>
</comment>
<accession>A0A8H7TDM2</accession>
<dbReference type="Proteomes" id="UP000664132">
    <property type="component" value="Unassembled WGS sequence"/>
</dbReference>
<feature type="region of interest" description="Disordered" evidence="1">
    <location>
        <begin position="1"/>
        <end position="127"/>
    </location>
</feature>
<reference evidence="2" key="1">
    <citation type="submission" date="2021-02" db="EMBL/GenBank/DDBJ databases">
        <title>Genome sequence Cadophora malorum strain M34.</title>
        <authorList>
            <person name="Stefanovic E."/>
            <person name="Vu D."/>
            <person name="Scully C."/>
            <person name="Dijksterhuis J."/>
            <person name="Roader J."/>
            <person name="Houbraken J."/>
        </authorList>
    </citation>
    <scope>NUCLEOTIDE SEQUENCE</scope>
    <source>
        <strain evidence="2">M34</strain>
    </source>
</reference>
<organism evidence="2 3">
    <name type="scientific">Cadophora malorum</name>
    <dbReference type="NCBI Taxonomy" id="108018"/>
    <lineage>
        <taxon>Eukaryota</taxon>
        <taxon>Fungi</taxon>
        <taxon>Dikarya</taxon>
        <taxon>Ascomycota</taxon>
        <taxon>Pezizomycotina</taxon>
        <taxon>Leotiomycetes</taxon>
        <taxon>Helotiales</taxon>
        <taxon>Ploettnerulaceae</taxon>
        <taxon>Cadophora</taxon>
    </lineage>
</organism>
<sequence length="350" mass="39599">MSPSFWKKDQKDKDKNKHSRHHTADSSSSRHHQKPTPEENEYAESSSRKQRSVLDSIFFRDETVAPVMPKNHKPKDTKPSKHESSKKSATSHSHHHTKPAHQDRHVKSPMKHEERPEKPNRHEKPEPKIKFRTAFTDPKDIEMAEKQTRLKTLKPEELEKQHKWAQEKLQTHGLCPAGFTWWEYNKGVDEAGNHLEGYRCWAGNHLVTHELLAEAKGGCYTNHNFHVVANLKAAKAARDAFGVPGSPINHLMPQYPGGINPMMPGWGGGPYPGIQIPPGFQYASNYPGFQQSAPQIPAPRAPIRPTPPGYRTWFGPDYTAANNNPAMAQPVAPVSDQLQNFPPHWVVRGD</sequence>
<evidence type="ECO:0000313" key="2">
    <source>
        <dbReference type="EMBL" id="KAG4417727.1"/>
    </source>
</evidence>
<name>A0A8H7TDM2_9HELO</name>
<feature type="compositionally biased region" description="Basic and acidic residues" evidence="1">
    <location>
        <begin position="74"/>
        <end position="86"/>
    </location>
</feature>
<protein>
    <submittedName>
        <fullName evidence="2">Uncharacterized protein</fullName>
    </submittedName>
</protein>
<feature type="compositionally biased region" description="Basic and acidic residues" evidence="1">
    <location>
        <begin position="1"/>
        <end position="15"/>
    </location>
</feature>
<gene>
    <name evidence="2" type="ORF">IFR04_009166</name>
</gene>
<dbReference type="AlphaFoldDB" id="A0A8H7TDM2"/>
<dbReference type="OrthoDB" id="4746642at2759"/>
<evidence type="ECO:0000313" key="3">
    <source>
        <dbReference type="Proteomes" id="UP000664132"/>
    </source>
</evidence>